<dbReference type="InterPro" id="IPR050093">
    <property type="entry name" value="ABC_SmlMolc_Importer"/>
</dbReference>
<dbReference type="InterPro" id="IPR017871">
    <property type="entry name" value="ABC_transporter-like_CS"/>
</dbReference>
<dbReference type="STRING" id="573413.Spirs_3475"/>
<name>E1R2K3_SEDSS</name>
<dbReference type="HOGENOM" id="CLU_000604_1_22_12"/>
<dbReference type="OrthoDB" id="9802264at2"/>
<dbReference type="GO" id="GO:0005524">
    <property type="term" value="F:ATP binding"/>
    <property type="evidence" value="ECO:0007669"/>
    <property type="project" value="UniProtKB-KW"/>
</dbReference>
<reference evidence="5 6" key="1">
    <citation type="journal article" date="2010" name="Stand. Genomic Sci.">
        <title>Complete genome sequence of Spirochaeta smaragdinae type strain (SEBR 4228).</title>
        <authorList>
            <person name="Mavromatis K."/>
            <person name="Yasawong M."/>
            <person name="Chertkov O."/>
            <person name="Lapidus A."/>
            <person name="Lucas S."/>
            <person name="Nolan M."/>
            <person name="Del Rio T.G."/>
            <person name="Tice H."/>
            <person name="Cheng J.F."/>
            <person name="Pitluck S."/>
            <person name="Liolios K."/>
            <person name="Ivanova N."/>
            <person name="Tapia R."/>
            <person name="Han C."/>
            <person name="Bruce D."/>
            <person name="Goodwin L."/>
            <person name="Pati A."/>
            <person name="Chen A."/>
            <person name="Palaniappan K."/>
            <person name="Land M."/>
            <person name="Hauser L."/>
            <person name="Chang Y.J."/>
            <person name="Jeffries C.D."/>
            <person name="Detter J.C."/>
            <person name="Rohde M."/>
            <person name="Brambilla E."/>
            <person name="Spring S."/>
            <person name="Goker M."/>
            <person name="Sikorski J."/>
            <person name="Woyke T."/>
            <person name="Bristow J."/>
            <person name="Eisen J.A."/>
            <person name="Markowitz V."/>
            <person name="Hugenholtz P."/>
            <person name="Klenk H.P."/>
            <person name="Kyrpides N.C."/>
        </authorList>
    </citation>
    <scope>NUCLEOTIDE SEQUENCE [LARGE SCALE GENOMIC DNA]</scope>
    <source>
        <strain evidence="6">DSM 11293 / JCM 15392 / SEBR 4228</strain>
    </source>
</reference>
<evidence type="ECO:0000256" key="3">
    <source>
        <dbReference type="ARBA" id="ARBA00022840"/>
    </source>
</evidence>
<dbReference type="Pfam" id="PF00005">
    <property type="entry name" value="ABC_tran"/>
    <property type="match status" value="1"/>
</dbReference>
<dbReference type="Gene3D" id="3.40.50.300">
    <property type="entry name" value="P-loop containing nucleotide triphosphate hydrolases"/>
    <property type="match status" value="1"/>
</dbReference>
<dbReference type="AlphaFoldDB" id="E1R2K3"/>
<dbReference type="Proteomes" id="UP000002318">
    <property type="component" value="Chromosome"/>
</dbReference>
<dbReference type="PROSITE" id="PS50893">
    <property type="entry name" value="ABC_TRANSPORTER_2"/>
    <property type="match status" value="1"/>
</dbReference>
<evidence type="ECO:0000259" key="4">
    <source>
        <dbReference type="PROSITE" id="PS50893"/>
    </source>
</evidence>
<dbReference type="RefSeq" id="WP_013256022.1">
    <property type="nucleotide sequence ID" value="NC_014364.1"/>
</dbReference>
<evidence type="ECO:0000256" key="2">
    <source>
        <dbReference type="ARBA" id="ARBA00022741"/>
    </source>
</evidence>
<sequence length="234" mass="26367">MTAQAAFPEFEMEIGTKLDRFTVELSFSCRPGEVLAVVGPSGAGKTTLLRIIAGFMRPGEGFIRLGDTVFFDKQAHIHLPPQGRRVGLVTQEYTLFPHMTIRENLAFAHNGGPDPMELLEASGIAHLADRRPDKISGGERQRAALCRILAMSPNMLLLDEPFSALDIENRIILQEMIIKVGRERKIPIIHVTHDLSNALRYADRILAINEGREDRAWLDRQLEYLERNAVFARR</sequence>
<keyword evidence="1" id="KW-0813">Transport</keyword>
<protein>
    <submittedName>
        <fullName evidence="5">ABC transporter related protein</fullName>
    </submittedName>
</protein>
<keyword evidence="2" id="KW-0547">Nucleotide-binding</keyword>
<gene>
    <name evidence="5" type="ordered locus">Spirs_3475</name>
</gene>
<feature type="domain" description="ABC transporter" evidence="4">
    <location>
        <begin position="5"/>
        <end position="232"/>
    </location>
</feature>
<dbReference type="PANTHER" id="PTHR42781">
    <property type="entry name" value="SPERMIDINE/PUTRESCINE IMPORT ATP-BINDING PROTEIN POTA"/>
    <property type="match status" value="1"/>
</dbReference>
<dbReference type="GO" id="GO:0016887">
    <property type="term" value="F:ATP hydrolysis activity"/>
    <property type="evidence" value="ECO:0007669"/>
    <property type="project" value="InterPro"/>
</dbReference>
<dbReference type="PROSITE" id="PS00211">
    <property type="entry name" value="ABC_TRANSPORTER_1"/>
    <property type="match status" value="1"/>
</dbReference>
<dbReference type="EMBL" id="CP002116">
    <property type="protein sequence ID" value="ADK82563.1"/>
    <property type="molecule type" value="Genomic_DNA"/>
</dbReference>
<evidence type="ECO:0000256" key="1">
    <source>
        <dbReference type="ARBA" id="ARBA00022448"/>
    </source>
</evidence>
<dbReference type="KEGG" id="ssm:Spirs_3475"/>
<dbReference type="SUPFAM" id="SSF52540">
    <property type="entry name" value="P-loop containing nucleoside triphosphate hydrolases"/>
    <property type="match status" value="1"/>
</dbReference>
<accession>E1R2K3</accession>
<dbReference type="SMART" id="SM00382">
    <property type="entry name" value="AAA"/>
    <property type="match status" value="1"/>
</dbReference>
<dbReference type="eggNOG" id="COG3842">
    <property type="taxonomic scope" value="Bacteria"/>
</dbReference>
<dbReference type="PANTHER" id="PTHR42781:SF4">
    <property type="entry name" value="SPERMIDINE_PUTRESCINE IMPORT ATP-BINDING PROTEIN POTA"/>
    <property type="match status" value="1"/>
</dbReference>
<organism evidence="5 6">
    <name type="scientific">Sediminispirochaeta smaragdinae (strain DSM 11293 / JCM 15392 / SEBR 4228)</name>
    <name type="common">Spirochaeta smaragdinae</name>
    <dbReference type="NCBI Taxonomy" id="573413"/>
    <lineage>
        <taxon>Bacteria</taxon>
        <taxon>Pseudomonadati</taxon>
        <taxon>Spirochaetota</taxon>
        <taxon>Spirochaetia</taxon>
        <taxon>Spirochaetales</taxon>
        <taxon>Spirochaetaceae</taxon>
        <taxon>Sediminispirochaeta</taxon>
    </lineage>
</organism>
<dbReference type="InterPro" id="IPR003593">
    <property type="entry name" value="AAA+_ATPase"/>
</dbReference>
<dbReference type="InterPro" id="IPR003439">
    <property type="entry name" value="ABC_transporter-like_ATP-bd"/>
</dbReference>
<proteinExistence type="predicted"/>
<keyword evidence="6" id="KW-1185">Reference proteome</keyword>
<keyword evidence="3" id="KW-0067">ATP-binding</keyword>
<dbReference type="InterPro" id="IPR027417">
    <property type="entry name" value="P-loop_NTPase"/>
</dbReference>
<evidence type="ECO:0000313" key="6">
    <source>
        <dbReference type="Proteomes" id="UP000002318"/>
    </source>
</evidence>
<evidence type="ECO:0000313" key="5">
    <source>
        <dbReference type="EMBL" id="ADK82563.1"/>
    </source>
</evidence>